<protein>
    <submittedName>
        <fullName evidence="1">Uncharacterized protein</fullName>
    </submittedName>
</protein>
<organism evidence="1 2">
    <name type="scientific">Necator americanus</name>
    <name type="common">Human hookworm</name>
    <dbReference type="NCBI Taxonomy" id="51031"/>
    <lineage>
        <taxon>Eukaryota</taxon>
        <taxon>Metazoa</taxon>
        <taxon>Ecdysozoa</taxon>
        <taxon>Nematoda</taxon>
        <taxon>Chromadorea</taxon>
        <taxon>Rhabditida</taxon>
        <taxon>Rhabditina</taxon>
        <taxon>Rhabditomorpha</taxon>
        <taxon>Strongyloidea</taxon>
        <taxon>Ancylostomatidae</taxon>
        <taxon>Bunostominae</taxon>
        <taxon>Necator</taxon>
    </lineage>
</organism>
<dbReference type="Proteomes" id="UP000053676">
    <property type="component" value="Unassembled WGS sequence"/>
</dbReference>
<dbReference type="EMBL" id="KI658576">
    <property type="protein sequence ID" value="ETN82079.1"/>
    <property type="molecule type" value="Genomic_DNA"/>
</dbReference>
<dbReference type="AlphaFoldDB" id="W2TKC7"/>
<evidence type="ECO:0000313" key="1">
    <source>
        <dbReference type="EMBL" id="ETN82079.1"/>
    </source>
</evidence>
<proteinExistence type="predicted"/>
<keyword evidence="2" id="KW-1185">Reference proteome</keyword>
<evidence type="ECO:0000313" key="2">
    <source>
        <dbReference type="Proteomes" id="UP000053676"/>
    </source>
</evidence>
<sequence length="64" mass="7566">MKIPKRLIARKELTEQFNRIGNTKKYKENKKKNTKMETIKVVSSATNSPQQSPTKMWILRRSCQ</sequence>
<gene>
    <name evidence="1" type="ORF">NECAME_08178</name>
</gene>
<dbReference type="KEGG" id="nai:NECAME_08178"/>
<name>W2TKC7_NECAM</name>
<accession>W2TKC7</accession>
<reference evidence="2" key="1">
    <citation type="journal article" date="2014" name="Nat. Genet.">
        <title>Genome of the human hookworm Necator americanus.</title>
        <authorList>
            <person name="Tang Y.T."/>
            <person name="Gao X."/>
            <person name="Rosa B.A."/>
            <person name="Abubucker S."/>
            <person name="Hallsworth-Pepin K."/>
            <person name="Martin J."/>
            <person name="Tyagi R."/>
            <person name="Heizer E."/>
            <person name="Zhang X."/>
            <person name="Bhonagiri-Palsikar V."/>
            <person name="Minx P."/>
            <person name="Warren W.C."/>
            <person name="Wang Q."/>
            <person name="Zhan B."/>
            <person name="Hotez P.J."/>
            <person name="Sternberg P.W."/>
            <person name="Dougall A."/>
            <person name="Gaze S.T."/>
            <person name="Mulvenna J."/>
            <person name="Sotillo J."/>
            <person name="Ranganathan S."/>
            <person name="Rabelo E.M."/>
            <person name="Wilson R.K."/>
            <person name="Felgner P.L."/>
            <person name="Bethony J."/>
            <person name="Hawdon J.M."/>
            <person name="Gasser R.B."/>
            <person name="Loukas A."/>
            <person name="Mitreva M."/>
        </authorList>
    </citation>
    <scope>NUCLEOTIDE SEQUENCE [LARGE SCALE GENOMIC DNA]</scope>
</reference>